<keyword evidence="5 8" id="KW-1133">Transmembrane helix</keyword>
<dbReference type="AlphaFoldDB" id="A0A7W3IR78"/>
<evidence type="ECO:0000256" key="2">
    <source>
        <dbReference type="ARBA" id="ARBA00022475"/>
    </source>
</evidence>
<keyword evidence="10" id="KW-1185">Reference proteome</keyword>
<gene>
    <name evidence="9" type="ORF">FHX74_001353</name>
</gene>
<feature type="transmembrane region" description="Helical" evidence="8">
    <location>
        <begin position="189"/>
        <end position="211"/>
    </location>
</feature>
<evidence type="ECO:0000256" key="4">
    <source>
        <dbReference type="ARBA" id="ARBA00022692"/>
    </source>
</evidence>
<feature type="transmembrane region" description="Helical" evidence="8">
    <location>
        <begin position="38"/>
        <end position="57"/>
    </location>
</feature>
<evidence type="ECO:0000256" key="1">
    <source>
        <dbReference type="ARBA" id="ARBA00004651"/>
    </source>
</evidence>
<evidence type="ECO:0000313" key="9">
    <source>
        <dbReference type="EMBL" id="MBA8793748.1"/>
    </source>
</evidence>
<name>A0A7W3IR78_9ACTN</name>
<evidence type="ECO:0000313" key="10">
    <source>
        <dbReference type="Proteomes" id="UP000523079"/>
    </source>
</evidence>
<dbReference type="GO" id="GO:0005886">
    <property type="term" value="C:plasma membrane"/>
    <property type="evidence" value="ECO:0007669"/>
    <property type="project" value="UniProtKB-SubCell"/>
</dbReference>
<organism evidence="9 10">
    <name type="scientific">Microlunatus kandeliicorticis</name>
    <dbReference type="NCBI Taxonomy" id="1759536"/>
    <lineage>
        <taxon>Bacteria</taxon>
        <taxon>Bacillati</taxon>
        <taxon>Actinomycetota</taxon>
        <taxon>Actinomycetes</taxon>
        <taxon>Propionibacteriales</taxon>
        <taxon>Propionibacteriaceae</taxon>
        <taxon>Microlunatus</taxon>
    </lineage>
</organism>
<dbReference type="EMBL" id="JACGWT010000002">
    <property type="protein sequence ID" value="MBA8793748.1"/>
    <property type="molecule type" value="Genomic_DNA"/>
</dbReference>
<dbReference type="PIRSF" id="PIRSF010361">
    <property type="entry name" value="UCP010361"/>
    <property type="match status" value="1"/>
</dbReference>
<feature type="transmembrane region" description="Helical" evidence="8">
    <location>
        <begin position="218"/>
        <end position="242"/>
    </location>
</feature>
<sequence>MSRPGAVIEAPADTDGFARRLSARIGGPLGQHASAVKSAPNAAVAVMVVATLTWLVGMVQRLPCRTTDAAHYPDAFKLMCYSDIGILYRDRGFVLGNVPYLQSGDYPILEYPTLTGWFLQVEAVIARVFGAQVGVGLSSQQQLDSSNVFFDVNQVLLFACFAVVVGAQLRTVRGRPWDALMVAASPCVAATGLINWDLFAVALTSVALLLWSRRRPTAAGVLIGLATAAKLYPVLLLGPLLLLCLRGNRMPAFARAFGGAAIAWLVVDLPVIIVAPDAWLYFWQFNSDRQGDLGSLWYVFSLAGHPVPSLNAVSTGLLLVGCLAIGVLIMVSPRRPRFGQVAFLVVVVFLVTNKVYSPQYVLWLLPLLVLARPRWRDWLLFTSAELFYWGAIWWHLDGVLGPGNGGPDRTYWLAVIVRIVVELVIAGFVVRDILRPEHDPVRTPRAVGPPRRDGTHALIDDPGGGLLDGAPDARWLTALLRPGREAVSGDR</sequence>
<feature type="transmembrane region" description="Helical" evidence="8">
    <location>
        <begin position="378"/>
        <end position="396"/>
    </location>
</feature>
<comment type="subcellular location">
    <subcellularLocation>
        <location evidence="1">Cell membrane</location>
        <topology evidence="1">Multi-pass membrane protein</topology>
    </subcellularLocation>
</comment>
<feature type="transmembrane region" description="Helical" evidence="8">
    <location>
        <begin position="411"/>
        <end position="430"/>
    </location>
</feature>
<dbReference type="InterPro" id="IPR018584">
    <property type="entry name" value="GT87"/>
</dbReference>
<feature type="transmembrane region" description="Helical" evidence="8">
    <location>
        <begin position="148"/>
        <end position="169"/>
    </location>
</feature>
<keyword evidence="4 8" id="KW-0812">Transmembrane</keyword>
<evidence type="ECO:0000256" key="6">
    <source>
        <dbReference type="ARBA" id="ARBA00023136"/>
    </source>
</evidence>
<accession>A0A7W3IR78</accession>
<dbReference type="InterPro" id="IPR016570">
    <property type="entry name" value="UCP010361"/>
</dbReference>
<dbReference type="RefSeq" id="WP_235970340.1">
    <property type="nucleotide sequence ID" value="NZ_JACGWT010000002.1"/>
</dbReference>
<evidence type="ECO:0000256" key="5">
    <source>
        <dbReference type="ARBA" id="ARBA00022989"/>
    </source>
</evidence>
<proteinExistence type="inferred from homology"/>
<dbReference type="GO" id="GO:0016758">
    <property type="term" value="F:hexosyltransferase activity"/>
    <property type="evidence" value="ECO:0007669"/>
    <property type="project" value="InterPro"/>
</dbReference>
<reference evidence="9 10" key="1">
    <citation type="submission" date="2020-07" db="EMBL/GenBank/DDBJ databases">
        <title>Sequencing the genomes of 1000 actinobacteria strains.</title>
        <authorList>
            <person name="Klenk H.-P."/>
        </authorList>
    </citation>
    <scope>NUCLEOTIDE SEQUENCE [LARGE SCALE GENOMIC DNA]</scope>
    <source>
        <strain evidence="9 10">DSM 100723</strain>
    </source>
</reference>
<keyword evidence="6 8" id="KW-0472">Membrane</keyword>
<comment type="caution">
    <text evidence="9">The sequence shown here is derived from an EMBL/GenBank/DDBJ whole genome shotgun (WGS) entry which is preliminary data.</text>
</comment>
<evidence type="ECO:0000256" key="7">
    <source>
        <dbReference type="ARBA" id="ARBA00024033"/>
    </source>
</evidence>
<feature type="transmembrane region" description="Helical" evidence="8">
    <location>
        <begin position="262"/>
        <end position="283"/>
    </location>
</feature>
<dbReference type="Pfam" id="PF09594">
    <property type="entry name" value="GT87"/>
    <property type="match status" value="1"/>
</dbReference>
<feature type="transmembrane region" description="Helical" evidence="8">
    <location>
        <begin position="310"/>
        <end position="332"/>
    </location>
</feature>
<protein>
    <submittedName>
        <fullName evidence="9">Putative membrane protein</fullName>
    </submittedName>
</protein>
<keyword evidence="2" id="KW-1003">Cell membrane</keyword>
<comment type="similarity">
    <text evidence="7">Belongs to the glycosyltransferase 87 family.</text>
</comment>
<evidence type="ECO:0000256" key="3">
    <source>
        <dbReference type="ARBA" id="ARBA00022679"/>
    </source>
</evidence>
<keyword evidence="3" id="KW-0808">Transferase</keyword>
<dbReference type="Proteomes" id="UP000523079">
    <property type="component" value="Unassembled WGS sequence"/>
</dbReference>
<feature type="transmembrane region" description="Helical" evidence="8">
    <location>
        <begin position="338"/>
        <end position="357"/>
    </location>
</feature>
<evidence type="ECO:0000256" key="8">
    <source>
        <dbReference type="SAM" id="Phobius"/>
    </source>
</evidence>